<reference evidence="4 5" key="1">
    <citation type="journal article" date="2010" name="J. Bacteriol.">
        <title>Genome sequence of the oligotrophic marine Gammaproteobacterium HTCC2143, isolated from the Oregon Coast.</title>
        <authorList>
            <person name="Oh H.M."/>
            <person name="Kang I."/>
            <person name="Ferriera S."/>
            <person name="Giovannoni S.J."/>
            <person name="Cho J.C."/>
        </authorList>
    </citation>
    <scope>NUCLEOTIDE SEQUENCE [LARGE SCALE GENOMIC DNA]</scope>
    <source>
        <strain evidence="4 5">HTCC2143</strain>
    </source>
</reference>
<name>A0YF39_9GAMM</name>
<proteinExistence type="predicted"/>
<evidence type="ECO:0000256" key="3">
    <source>
        <dbReference type="PROSITE-ProRule" id="PRU00339"/>
    </source>
</evidence>
<gene>
    <name evidence="4" type="ORF">GP2143_00807</name>
</gene>
<evidence type="ECO:0000256" key="2">
    <source>
        <dbReference type="ARBA" id="ARBA00022803"/>
    </source>
</evidence>
<dbReference type="Pfam" id="PF14559">
    <property type="entry name" value="TPR_19"/>
    <property type="match status" value="1"/>
</dbReference>
<dbReference type="Gene3D" id="1.25.40.10">
    <property type="entry name" value="Tetratricopeptide repeat domain"/>
    <property type="match status" value="3"/>
</dbReference>
<dbReference type="eggNOG" id="COG0457">
    <property type="taxonomic scope" value="Bacteria"/>
</dbReference>
<protein>
    <recommendedName>
        <fullName evidence="6">TPR domain protein</fullName>
    </recommendedName>
</protein>
<keyword evidence="5" id="KW-1185">Reference proteome</keyword>
<sequence length="601" mass="66990">MNRVSLARPAGPLAIFLLVLFLLSSCSALPEGPATEAAAEAAEPLVIADEQPEEETEIPTRPFPADSFHDLLVAEFAVRRNRYDLALGNYLQQAHQTRDAGVTARATRLAQYLRADNAALDAAQLWVELDPDSIEALYTAATLLAKNQRPVEALEYMISVLQKDGNTNFAAIAASTLQLPTSTQDTVAQRLEQLIITYPDNAQLLTAKSLLQQQRGETEPALATIQQVLKTDSDNLHAVVVEARLLQTLNRDDEVFIRLQRVLEKHPENRRLRLQYARMLMKNNVPLAKTQFEVLLKTTPNDPDLLLSLGLISKETNDIDDATHYFNRLLQTGERSNEANFYLGQLAEQSALPSVAIDHYKAVIPGTNFLAAINRIINLYVRQDQFDMAREHISDLRQRHSEHAVRLYLLESDLLVNHSNWEGAHNLLSEAIVQSPKQANLLYARSMLSEKMGDLALMEQDLLAIIKQEPNNATALNALGYVLANRTDRLDEAYQLINRALAAKPNEPAILDSLGWVEYRRGNLPTALELLTQAHTTFPDHEVSAHLGEVLWQLGQTDQALAIWLQALKDTPDSAILRETIQRLAPETGLLAPEPATNARQ</sequence>
<dbReference type="EMBL" id="AAVT01000007">
    <property type="protein sequence ID" value="EAW30634.1"/>
    <property type="molecule type" value="Genomic_DNA"/>
</dbReference>
<dbReference type="InterPro" id="IPR051012">
    <property type="entry name" value="CellSynth/LPSAsmb/PSIAsmb"/>
</dbReference>
<feature type="repeat" description="TPR" evidence="3">
    <location>
        <begin position="303"/>
        <end position="336"/>
    </location>
</feature>
<dbReference type="InterPro" id="IPR011990">
    <property type="entry name" value="TPR-like_helical_dom_sf"/>
</dbReference>
<dbReference type="PROSITE" id="PS50005">
    <property type="entry name" value="TPR"/>
    <property type="match status" value="2"/>
</dbReference>
<keyword evidence="1" id="KW-0677">Repeat</keyword>
<evidence type="ECO:0008006" key="6">
    <source>
        <dbReference type="Google" id="ProtNLM"/>
    </source>
</evidence>
<organism evidence="4 5">
    <name type="scientific">marine gamma proteobacterium HTCC2143</name>
    <dbReference type="NCBI Taxonomy" id="247633"/>
    <lineage>
        <taxon>Bacteria</taxon>
        <taxon>Pseudomonadati</taxon>
        <taxon>Pseudomonadota</taxon>
        <taxon>Gammaproteobacteria</taxon>
        <taxon>Cellvibrionales</taxon>
        <taxon>Spongiibacteraceae</taxon>
        <taxon>BD1-7 clade</taxon>
    </lineage>
</organism>
<dbReference type="SMART" id="SM00028">
    <property type="entry name" value="TPR"/>
    <property type="match status" value="8"/>
</dbReference>
<dbReference type="SUPFAM" id="SSF48452">
    <property type="entry name" value="TPR-like"/>
    <property type="match status" value="2"/>
</dbReference>
<dbReference type="Proteomes" id="UP000004931">
    <property type="component" value="Unassembled WGS sequence"/>
</dbReference>
<dbReference type="OrthoDB" id="9766710at2"/>
<feature type="repeat" description="TPR" evidence="3">
    <location>
        <begin position="541"/>
        <end position="574"/>
    </location>
</feature>
<comment type="caution">
    <text evidence="4">The sequence shown here is derived from an EMBL/GenBank/DDBJ whole genome shotgun (WGS) entry which is preliminary data.</text>
</comment>
<dbReference type="STRING" id="247633.GP2143_00807"/>
<evidence type="ECO:0000313" key="5">
    <source>
        <dbReference type="Proteomes" id="UP000004931"/>
    </source>
</evidence>
<accession>A0YF39</accession>
<dbReference type="InterPro" id="IPR019734">
    <property type="entry name" value="TPR_rpt"/>
</dbReference>
<dbReference type="PANTHER" id="PTHR45586:SF1">
    <property type="entry name" value="LIPOPOLYSACCHARIDE ASSEMBLY PROTEIN B"/>
    <property type="match status" value="1"/>
</dbReference>
<dbReference type="PROSITE" id="PS51257">
    <property type="entry name" value="PROKAR_LIPOPROTEIN"/>
    <property type="match status" value="1"/>
</dbReference>
<dbReference type="PANTHER" id="PTHR45586">
    <property type="entry name" value="TPR REPEAT-CONTAINING PROTEIN PA4667"/>
    <property type="match status" value="1"/>
</dbReference>
<dbReference type="AlphaFoldDB" id="A0YF39"/>
<dbReference type="Pfam" id="PF13432">
    <property type="entry name" value="TPR_16"/>
    <property type="match status" value="2"/>
</dbReference>
<evidence type="ECO:0000256" key="1">
    <source>
        <dbReference type="ARBA" id="ARBA00022737"/>
    </source>
</evidence>
<evidence type="ECO:0000313" key="4">
    <source>
        <dbReference type="EMBL" id="EAW30634.1"/>
    </source>
</evidence>
<keyword evidence="2 3" id="KW-0802">TPR repeat</keyword>